<name>A0A0E9UGN5_ANGAN</name>
<reference evidence="2" key="1">
    <citation type="submission" date="2014-11" db="EMBL/GenBank/DDBJ databases">
        <authorList>
            <person name="Amaro Gonzalez C."/>
        </authorList>
    </citation>
    <scope>NUCLEOTIDE SEQUENCE</scope>
</reference>
<accession>A0A0E9UGN5</accession>
<protein>
    <submittedName>
        <fullName evidence="2">Uncharacterized protein</fullName>
    </submittedName>
</protein>
<feature type="coiled-coil region" evidence="1">
    <location>
        <begin position="10"/>
        <end position="37"/>
    </location>
</feature>
<keyword evidence="1" id="KW-0175">Coiled coil</keyword>
<evidence type="ECO:0000313" key="2">
    <source>
        <dbReference type="EMBL" id="JAH64881.1"/>
    </source>
</evidence>
<sequence length="129" mass="14485">MVLKGVLASYKLGNKTLDALKAENENLRQQTGELLTSLQSHQLNANLNAEIQLDLRKEVAQLHIKNEELHCELYATQTELKSVRGTCDYLYEKNSNAPGNRFGRKVTARFGVTHKIQVTSVGMAVRYVP</sequence>
<proteinExistence type="predicted"/>
<dbReference type="EMBL" id="GBXM01043696">
    <property type="protein sequence ID" value="JAH64881.1"/>
    <property type="molecule type" value="Transcribed_RNA"/>
</dbReference>
<organism evidence="2">
    <name type="scientific">Anguilla anguilla</name>
    <name type="common">European freshwater eel</name>
    <name type="synonym">Muraena anguilla</name>
    <dbReference type="NCBI Taxonomy" id="7936"/>
    <lineage>
        <taxon>Eukaryota</taxon>
        <taxon>Metazoa</taxon>
        <taxon>Chordata</taxon>
        <taxon>Craniata</taxon>
        <taxon>Vertebrata</taxon>
        <taxon>Euteleostomi</taxon>
        <taxon>Actinopterygii</taxon>
        <taxon>Neopterygii</taxon>
        <taxon>Teleostei</taxon>
        <taxon>Anguilliformes</taxon>
        <taxon>Anguillidae</taxon>
        <taxon>Anguilla</taxon>
    </lineage>
</organism>
<reference evidence="2" key="2">
    <citation type="journal article" date="2015" name="Fish Shellfish Immunol.">
        <title>Early steps in the European eel (Anguilla anguilla)-Vibrio vulnificus interaction in the gills: Role of the RtxA13 toxin.</title>
        <authorList>
            <person name="Callol A."/>
            <person name="Pajuelo D."/>
            <person name="Ebbesson L."/>
            <person name="Teles M."/>
            <person name="MacKenzie S."/>
            <person name="Amaro C."/>
        </authorList>
    </citation>
    <scope>NUCLEOTIDE SEQUENCE</scope>
</reference>
<dbReference type="AlphaFoldDB" id="A0A0E9UGN5"/>
<evidence type="ECO:0000256" key="1">
    <source>
        <dbReference type="SAM" id="Coils"/>
    </source>
</evidence>